<keyword evidence="4" id="KW-1185">Reference proteome</keyword>
<evidence type="ECO:0000313" key="3">
    <source>
        <dbReference type="EMBL" id="PSR85602.1"/>
    </source>
</evidence>
<sequence length="128" mass="13794">MNGHQKVHVHWLQSALLFAGGKACACGISKRDRSGEGVNRSEIWGSDLHFTSGTHSTLPAERHGKTWFVHQGSSRAASSGTSAKGPSRRRPWGHMSVCDQCVIRPAGGRDRRDGGVMEEKGEGEGTKT</sequence>
<dbReference type="EMBL" id="KZ678440">
    <property type="protein sequence ID" value="PSR85602.1"/>
    <property type="molecule type" value="Genomic_DNA"/>
</dbReference>
<feature type="chain" id="PRO_5015579226" description="Secreted protein" evidence="2">
    <location>
        <begin position="24"/>
        <end position="128"/>
    </location>
</feature>
<evidence type="ECO:0000256" key="2">
    <source>
        <dbReference type="SAM" id="SignalP"/>
    </source>
</evidence>
<evidence type="ECO:0000313" key="4">
    <source>
        <dbReference type="Proteomes" id="UP000241462"/>
    </source>
</evidence>
<dbReference type="InParanoid" id="A0A2T3A878"/>
<feature type="signal peptide" evidence="2">
    <location>
        <begin position="1"/>
        <end position="23"/>
    </location>
</feature>
<accession>A0A2T3A878</accession>
<evidence type="ECO:0008006" key="5">
    <source>
        <dbReference type="Google" id="ProtNLM"/>
    </source>
</evidence>
<feature type="compositionally biased region" description="Low complexity" evidence="1">
    <location>
        <begin position="72"/>
        <end position="85"/>
    </location>
</feature>
<reference evidence="3 4" key="1">
    <citation type="journal article" date="2018" name="Mycol. Prog.">
        <title>Coniella lustricola, a new species from submerged detritus.</title>
        <authorList>
            <person name="Raudabaugh D.B."/>
            <person name="Iturriaga T."/>
            <person name="Carver A."/>
            <person name="Mondo S."/>
            <person name="Pangilinan J."/>
            <person name="Lipzen A."/>
            <person name="He G."/>
            <person name="Amirebrahimi M."/>
            <person name="Grigoriev I.V."/>
            <person name="Miller A.N."/>
        </authorList>
    </citation>
    <scope>NUCLEOTIDE SEQUENCE [LARGE SCALE GENOMIC DNA]</scope>
    <source>
        <strain evidence="3 4">B22-T-1</strain>
    </source>
</reference>
<keyword evidence="2" id="KW-0732">Signal</keyword>
<name>A0A2T3A878_9PEZI</name>
<gene>
    <name evidence="3" type="ORF">BD289DRAFT_433803</name>
</gene>
<organism evidence="3 4">
    <name type="scientific">Coniella lustricola</name>
    <dbReference type="NCBI Taxonomy" id="2025994"/>
    <lineage>
        <taxon>Eukaryota</taxon>
        <taxon>Fungi</taxon>
        <taxon>Dikarya</taxon>
        <taxon>Ascomycota</taxon>
        <taxon>Pezizomycotina</taxon>
        <taxon>Sordariomycetes</taxon>
        <taxon>Sordariomycetidae</taxon>
        <taxon>Diaporthales</taxon>
        <taxon>Schizoparmaceae</taxon>
        <taxon>Coniella</taxon>
    </lineage>
</organism>
<feature type="compositionally biased region" description="Basic and acidic residues" evidence="1">
    <location>
        <begin position="107"/>
        <end position="128"/>
    </location>
</feature>
<evidence type="ECO:0000256" key="1">
    <source>
        <dbReference type="SAM" id="MobiDB-lite"/>
    </source>
</evidence>
<dbReference type="Proteomes" id="UP000241462">
    <property type="component" value="Unassembled WGS sequence"/>
</dbReference>
<protein>
    <recommendedName>
        <fullName evidence="5">Secreted protein</fullName>
    </recommendedName>
</protein>
<proteinExistence type="predicted"/>
<feature type="region of interest" description="Disordered" evidence="1">
    <location>
        <begin position="71"/>
        <end position="128"/>
    </location>
</feature>
<dbReference type="AlphaFoldDB" id="A0A2T3A878"/>